<dbReference type="Gene3D" id="3.30.40.10">
    <property type="entry name" value="Zinc/RING finger domain, C3HC4 (zinc finger)"/>
    <property type="match status" value="1"/>
</dbReference>
<feature type="compositionally biased region" description="Basic and acidic residues" evidence="7">
    <location>
        <begin position="217"/>
        <end position="230"/>
    </location>
</feature>
<keyword evidence="4" id="KW-0805">Transcription regulation</keyword>
<dbReference type="Pfam" id="PF00628">
    <property type="entry name" value="PHD"/>
    <property type="match status" value="1"/>
</dbReference>
<evidence type="ECO:0000256" key="5">
    <source>
        <dbReference type="ARBA" id="ARBA00023163"/>
    </source>
</evidence>
<dbReference type="InterPro" id="IPR001965">
    <property type="entry name" value="Znf_PHD"/>
</dbReference>
<evidence type="ECO:0000256" key="4">
    <source>
        <dbReference type="ARBA" id="ARBA00023015"/>
    </source>
</evidence>
<dbReference type="Proteomes" id="UP000525078">
    <property type="component" value="Unassembled WGS sequence"/>
</dbReference>
<feature type="domain" description="PHD-type" evidence="8">
    <location>
        <begin position="2"/>
        <end position="54"/>
    </location>
</feature>
<keyword evidence="5" id="KW-0804">Transcription</keyword>
<dbReference type="SUPFAM" id="SSF57903">
    <property type="entry name" value="FYVE/PHD zinc finger"/>
    <property type="match status" value="1"/>
</dbReference>
<dbReference type="InterPro" id="IPR019787">
    <property type="entry name" value="Znf_PHD-finger"/>
</dbReference>
<evidence type="ECO:0000313" key="10">
    <source>
        <dbReference type="Proteomes" id="UP000525078"/>
    </source>
</evidence>
<keyword evidence="3" id="KW-0862">Zinc</keyword>
<feature type="compositionally biased region" description="Polar residues" evidence="7">
    <location>
        <begin position="94"/>
        <end position="113"/>
    </location>
</feature>
<evidence type="ECO:0000256" key="1">
    <source>
        <dbReference type="ARBA" id="ARBA00022723"/>
    </source>
</evidence>
<feature type="region of interest" description="Disordered" evidence="7">
    <location>
        <begin position="212"/>
        <end position="238"/>
    </location>
</feature>
<dbReference type="EMBL" id="JAATIP010000049">
    <property type="protein sequence ID" value="KAF4384180.1"/>
    <property type="molecule type" value="Genomic_DNA"/>
</dbReference>
<dbReference type="GO" id="GO:0140566">
    <property type="term" value="F:histone reader activity"/>
    <property type="evidence" value="ECO:0007669"/>
    <property type="project" value="InterPro"/>
</dbReference>
<accession>A0A7J6GP95</accession>
<dbReference type="InterPro" id="IPR056280">
    <property type="entry name" value="AIPP2-like_SPOC"/>
</dbReference>
<evidence type="ECO:0000256" key="2">
    <source>
        <dbReference type="ARBA" id="ARBA00022771"/>
    </source>
</evidence>
<dbReference type="InterPro" id="IPR011011">
    <property type="entry name" value="Znf_FYVE_PHD"/>
</dbReference>
<dbReference type="PROSITE" id="PS50016">
    <property type="entry name" value="ZF_PHD_2"/>
    <property type="match status" value="1"/>
</dbReference>
<comment type="caution">
    <text evidence="9">The sequence shown here is derived from an EMBL/GenBank/DDBJ whole genome shotgun (WGS) entry which is preliminary data.</text>
</comment>
<dbReference type="CDD" id="cd15489">
    <property type="entry name" value="PHD_SF"/>
    <property type="match status" value="1"/>
</dbReference>
<proteinExistence type="predicted"/>
<evidence type="ECO:0000256" key="7">
    <source>
        <dbReference type="SAM" id="MobiDB-lite"/>
    </source>
</evidence>
<dbReference type="PANTHER" id="PTHR33304:SF18">
    <property type="entry name" value="CHROMATIN REGULATOR PHD FAMILY-RELATED"/>
    <property type="match status" value="1"/>
</dbReference>
<name>A0A7J6GP95_CANSA</name>
<keyword evidence="1" id="KW-0479">Metal-binding</keyword>
<evidence type="ECO:0000313" key="9">
    <source>
        <dbReference type="EMBL" id="KAF4384180.1"/>
    </source>
</evidence>
<protein>
    <recommendedName>
        <fullName evidence="8">PHD-type domain-containing protein</fullName>
    </recommendedName>
</protein>
<dbReference type="AlphaFoldDB" id="A0A7J6GP95"/>
<dbReference type="InterPro" id="IPR049914">
    <property type="entry name" value="PHD1-3/5-6"/>
</dbReference>
<dbReference type="InterPro" id="IPR013083">
    <property type="entry name" value="Znf_RING/FYVE/PHD"/>
</dbReference>
<evidence type="ECO:0000256" key="6">
    <source>
        <dbReference type="PROSITE-ProRule" id="PRU00146"/>
    </source>
</evidence>
<organism evidence="9 10">
    <name type="scientific">Cannabis sativa</name>
    <name type="common">Hemp</name>
    <name type="synonym">Marijuana</name>
    <dbReference type="NCBI Taxonomy" id="3483"/>
    <lineage>
        <taxon>Eukaryota</taxon>
        <taxon>Viridiplantae</taxon>
        <taxon>Streptophyta</taxon>
        <taxon>Embryophyta</taxon>
        <taxon>Tracheophyta</taxon>
        <taxon>Spermatophyta</taxon>
        <taxon>Magnoliopsida</taxon>
        <taxon>eudicotyledons</taxon>
        <taxon>Gunneridae</taxon>
        <taxon>Pentapetalae</taxon>
        <taxon>rosids</taxon>
        <taxon>fabids</taxon>
        <taxon>Rosales</taxon>
        <taxon>Cannabaceae</taxon>
        <taxon>Cannabis</taxon>
    </lineage>
</organism>
<keyword evidence="2 6" id="KW-0863">Zinc-finger</keyword>
<evidence type="ECO:0000256" key="3">
    <source>
        <dbReference type="ARBA" id="ARBA00022833"/>
    </source>
</evidence>
<dbReference type="PANTHER" id="PTHR33304">
    <property type="match status" value="1"/>
</dbReference>
<dbReference type="GO" id="GO:0034244">
    <property type="term" value="P:negative regulation of transcription elongation by RNA polymerase II"/>
    <property type="evidence" value="ECO:0007669"/>
    <property type="project" value="InterPro"/>
</dbReference>
<dbReference type="GO" id="GO:0008270">
    <property type="term" value="F:zinc ion binding"/>
    <property type="evidence" value="ECO:0007669"/>
    <property type="project" value="UniProtKB-KW"/>
</dbReference>
<feature type="region of interest" description="Disordered" evidence="7">
    <location>
        <begin position="70"/>
        <end position="116"/>
    </location>
</feature>
<gene>
    <name evidence="9" type="ORF">F8388_001418</name>
</gene>
<reference evidence="9 10" key="1">
    <citation type="journal article" date="2020" name="bioRxiv">
        <title>Sequence and annotation of 42 cannabis genomes reveals extensive copy number variation in cannabinoid synthesis and pathogen resistance genes.</title>
        <authorList>
            <person name="Mckernan K.J."/>
            <person name="Helbert Y."/>
            <person name="Kane L.T."/>
            <person name="Ebling H."/>
            <person name="Zhang L."/>
            <person name="Liu B."/>
            <person name="Eaton Z."/>
            <person name="Mclaughlin S."/>
            <person name="Kingan S."/>
            <person name="Baybayan P."/>
            <person name="Concepcion G."/>
            <person name="Jordan M."/>
            <person name="Riva A."/>
            <person name="Barbazuk W."/>
            <person name="Harkins T."/>
        </authorList>
    </citation>
    <scope>NUCLEOTIDE SEQUENCE [LARGE SCALE GENOMIC DNA]</scope>
    <source>
        <strain evidence="10">cv. Jamaican Lion 4</strain>
        <tissue evidence="9">Leaf</tissue>
    </source>
</reference>
<sequence length="707" mass="79595">MLTVCQLCGDKGYSAALIYCEKCEEYARHGYCLDVLPEVNDENVTWFCEDCKPDLAKQPILDKLRCPPSPSSVLKESDTVRTNRPCGPIKKNQKVPSNLVSKNKAQKPSYNELQCRKNNNEVSSDLVSKNKLQKPSYNELQCKENIDEDQKFRKRQKLVHEDDTTKPLNTSKVAVSDLKPLKIVEGSVNTGHAEKSQVHMNDSLPIGNVLQSRKKQCRDPKLKNQQESKRLKFSGNHKSSDFLKDTVTSVSLAKARLQKNPDKDPRLRKKGRLVIKKKVKPSEFSDSLLKSSNVLQEKPVGGSVARTEVLIRDSTISPSSNEPENNETCDPKFKTKQELVIEKKVKPAEISDAGLKSSTVLQEKVVGGSVATKEVLIHDNTISPSSNEPGNNETCDTKFRTQQELVIEKVGSVEISDAGLVSSIVLQEKVVGGSVATTEVLIRDVTISPSGNEPKNKEKCDPKFETKHRSLVESVEAAEPLKTIEVTPTDPNPSNMLEYNCYVEPQPLLEPMWRGSFVIHNIESKCIGRVLVAAHWSNLASSKACEMRNLLPELVSVELSTRSHCWPIKFQHWGPSIHSVGLFCLPQDRDDKTYDILVNDMINGDFAMRALLENVELLVFTSYVLPFHYKMFHSRYYLWGIFRDRQASGVRTGATRGMKGYPEFSTNPVMSFSHSVCTHHDIIHLLPLRHSLPICEWWGWRELQSTM</sequence>
<dbReference type="SMART" id="SM00249">
    <property type="entry name" value="PHD"/>
    <property type="match status" value="1"/>
</dbReference>
<dbReference type="Pfam" id="PF23121">
    <property type="entry name" value="SPOC_AIPP2"/>
    <property type="match status" value="1"/>
</dbReference>
<evidence type="ECO:0000259" key="8">
    <source>
        <dbReference type="PROSITE" id="PS50016"/>
    </source>
</evidence>